<keyword evidence="2" id="KW-0732">Signal</keyword>
<name>A0AAJ6TLR4_POPEU</name>
<reference evidence="6" key="1">
    <citation type="submission" date="2025-08" db="UniProtKB">
        <authorList>
            <consortium name="RefSeq"/>
        </authorList>
    </citation>
    <scope>IDENTIFICATION</scope>
</reference>
<dbReference type="Proteomes" id="UP000694918">
    <property type="component" value="Unplaced"/>
</dbReference>
<evidence type="ECO:0000313" key="5">
    <source>
        <dbReference type="Proteomes" id="UP000694918"/>
    </source>
</evidence>
<feature type="chain" id="PRO_5042473547" evidence="2">
    <location>
        <begin position="24"/>
        <end position="931"/>
    </location>
</feature>
<accession>A0AAJ6TLR4</accession>
<sequence length="931" mass="104912">MPISMFECFAIAFFSLSVRYSLSIANNKCMGFVSKFKFSFQRFDEPVVIYHPSQAGSKKETCDLWERTWSTIPQVFLLRTIIQDACGAYFMYSSTIIGDILRKSFTTRVVVTGNMPRVRHGNPGNILTDSKVGGNPQSDNTGNHNSTVIDKKTQFTSATKASVKSRIKSRISDELSKRKGRHCRSSTYPIRSPLMQTDSFRHTELSDEDLVSDIRLSDGCPTIAEEPTSSTTNLLDPSVPTSLEECNHEDCGPMLTSNHLGHNQVDMTEEELIENHSLLQENSNDKRQKLVHVKDLSTDASTQQSKEILDALDMINIDKDIFKIFLQDSTNPLAHYMHHHYTFTTKMGYSISFPLLGSSYGIDSGARKGKQKLEGLEKLQAGSHTQKCVEPKYREYIRSKSMPSIAAANSSLSSSHRIKSRAQNQAVVKHFKNLKQKIRHAIKESKNEKHRITMDAILHKIPHGHRFSKNLERIGVDNMMDHFMSRDGKDSPKSSYDYDHSLPSTSNSELYRISRTVSFSESLDRYCQLYDSSFNKDAKQHFPETLKMKAEDGVSFETGAAKSMRRIFSLPDFKSFPYCCEDSSGSFPVSQVRTLMDDTLSTRDNFCEQNSLSHPAATKQFLGVDTKNHVRGNNVESESDSVIGDHLGTISISNVETHANCTLVSDDLSNWMTVDKQDILSPTETIAEVVELTTLPVPDSELQDETTRHANFFVAEDLNYSKNNLAECSMNTLTMTVTEVGTEKIDFLSNILNNDSHPFQVDAKDKAEFDYVKDVLTLSGFTGNELLGTWNSDDQPVHHSIFEEAEGCMLLDPECCGNEGGNCHHLLLFDLINEVLTEIHANSYTYYPVPLSSLSHVRSMPVGRHVLEEVWTNISWYLSSTTKGDHSLDYALSRDLAKRDGWMNLQYDKECAGLELEDLIFEDLLEEILCA</sequence>
<dbReference type="RefSeq" id="XP_011012835.1">
    <property type="nucleotide sequence ID" value="XM_011014533.1"/>
</dbReference>
<keyword evidence="5" id="KW-1185">Reference proteome</keyword>
<dbReference type="Pfam" id="PF12552">
    <property type="entry name" value="DUF3741"/>
    <property type="match status" value="1"/>
</dbReference>
<evidence type="ECO:0000259" key="3">
    <source>
        <dbReference type="Pfam" id="PF12552"/>
    </source>
</evidence>
<proteinExistence type="predicted"/>
<evidence type="ECO:0000313" key="6">
    <source>
        <dbReference type="RefSeq" id="XP_011012835.1"/>
    </source>
</evidence>
<feature type="compositionally biased region" description="Basic and acidic residues" evidence="1">
    <location>
        <begin position="485"/>
        <end position="500"/>
    </location>
</feature>
<feature type="signal peptide" evidence="2">
    <location>
        <begin position="1"/>
        <end position="23"/>
    </location>
</feature>
<dbReference type="KEGG" id="peu:105117004"/>
<dbReference type="InterPro" id="IPR022212">
    <property type="entry name" value="DUF3741"/>
</dbReference>
<evidence type="ECO:0000259" key="4">
    <source>
        <dbReference type="Pfam" id="PF14309"/>
    </source>
</evidence>
<feature type="domain" description="DUF3741" evidence="3">
    <location>
        <begin position="287"/>
        <end position="329"/>
    </location>
</feature>
<gene>
    <name evidence="6" type="primary">LOC105117004</name>
</gene>
<dbReference type="PANTHER" id="PTHR47071:SF9">
    <property type="entry name" value="TRM32-LIKE PROTEIN (DUF3741)"/>
    <property type="match status" value="1"/>
</dbReference>
<evidence type="ECO:0000256" key="1">
    <source>
        <dbReference type="SAM" id="MobiDB-lite"/>
    </source>
</evidence>
<dbReference type="GeneID" id="105117004"/>
<evidence type="ECO:0000256" key="2">
    <source>
        <dbReference type="SAM" id="SignalP"/>
    </source>
</evidence>
<protein>
    <submittedName>
        <fullName evidence="6">Uncharacterized protein LOC105117004 isoform X1</fullName>
    </submittedName>
</protein>
<feature type="domain" description="DUF4378" evidence="4">
    <location>
        <begin position="768"/>
        <end position="927"/>
    </location>
</feature>
<dbReference type="Pfam" id="PF14309">
    <property type="entry name" value="DUF4378"/>
    <property type="match status" value="1"/>
</dbReference>
<organism evidence="5 6">
    <name type="scientific">Populus euphratica</name>
    <name type="common">Euphrates poplar</name>
    <dbReference type="NCBI Taxonomy" id="75702"/>
    <lineage>
        <taxon>Eukaryota</taxon>
        <taxon>Viridiplantae</taxon>
        <taxon>Streptophyta</taxon>
        <taxon>Embryophyta</taxon>
        <taxon>Tracheophyta</taxon>
        <taxon>Spermatophyta</taxon>
        <taxon>Magnoliopsida</taxon>
        <taxon>eudicotyledons</taxon>
        <taxon>Gunneridae</taxon>
        <taxon>Pentapetalae</taxon>
        <taxon>rosids</taxon>
        <taxon>fabids</taxon>
        <taxon>Malpighiales</taxon>
        <taxon>Salicaceae</taxon>
        <taxon>Saliceae</taxon>
        <taxon>Populus</taxon>
    </lineage>
</organism>
<dbReference type="InterPro" id="IPR025486">
    <property type="entry name" value="DUF4378"/>
</dbReference>
<dbReference type="AlphaFoldDB" id="A0AAJ6TLR4"/>
<dbReference type="InterPro" id="IPR044257">
    <property type="entry name" value="TRM32-like"/>
</dbReference>
<dbReference type="PANTHER" id="PTHR47071">
    <property type="entry name" value="PROTEIN TRM32"/>
    <property type="match status" value="1"/>
</dbReference>
<feature type="region of interest" description="Disordered" evidence="1">
    <location>
        <begin position="485"/>
        <end position="504"/>
    </location>
</feature>